<feature type="compositionally biased region" description="Basic and acidic residues" evidence="1">
    <location>
        <begin position="85"/>
        <end position="103"/>
    </location>
</feature>
<sequence>MATAVDCGADRLRDIRGECCDLCGDVCHPDAEICVAISCGRCEPLLYHQGCIEKYLKKHGFEMNRKTGFPCPRGRGKATRFPDECKGRVDKSHPIIPRNEEKKKKSLAPPINEVMAKQVKQKPDPKAKQQQQAKPPAIPRKAKPIAQQAATVLRSGAPLRTATPPAGNVWQQAGASSAVRQAPTAEDHAAAAAAALAAAAELEKPKGPHVPVGLVLEEALTKAQKKNLQRRKKKQQQDAAGGDACSESGTAITDASSVDGWNDGAGSSSNAGSSLGTTAGAAALLSSNSFVTDIKRYQQLLGLYVGGDDSDDEDAELSEDVGDDSASDVSSAAAPAALTRPSSSLSNASTPAALPDAGSSGEHAAAAAASDADDAALAAIMEQSRREYELQQEMQRQRDILSGYGAGSAFASSAATTEQLLEQPASPPPVVLPAFSVPIAQPFVVPAAVPVAVPVAEPVPTLGSFAGLGFQQQPAQPLWQQQAAVKSSTLNNAAGFGGYGVQQAAAFGMVPMAAGHGMATAAAAGGEEDDDLDSLLALCGVAG</sequence>
<feature type="compositionally biased region" description="Acidic residues" evidence="1">
    <location>
        <begin position="311"/>
        <end position="326"/>
    </location>
</feature>
<keyword evidence="3" id="KW-1185">Reference proteome</keyword>
<evidence type="ECO:0000256" key="1">
    <source>
        <dbReference type="SAM" id="MobiDB-lite"/>
    </source>
</evidence>
<protein>
    <recommendedName>
        <fullName evidence="4">RING-type domain-containing protein</fullName>
    </recommendedName>
</protein>
<feature type="region of interest" description="Disordered" evidence="1">
    <location>
        <begin position="85"/>
        <end position="184"/>
    </location>
</feature>
<feature type="compositionally biased region" description="Polar residues" evidence="1">
    <location>
        <begin position="169"/>
        <end position="179"/>
    </location>
</feature>
<name>A0ABY8TQA8_TETOB</name>
<dbReference type="Proteomes" id="UP001244341">
    <property type="component" value="Chromosome 2b"/>
</dbReference>
<organism evidence="2 3">
    <name type="scientific">Tetradesmus obliquus</name>
    <name type="common">Green alga</name>
    <name type="synonym">Acutodesmus obliquus</name>
    <dbReference type="NCBI Taxonomy" id="3088"/>
    <lineage>
        <taxon>Eukaryota</taxon>
        <taxon>Viridiplantae</taxon>
        <taxon>Chlorophyta</taxon>
        <taxon>core chlorophytes</taxon>
        <taxon>Chlorophyceae</taxon>
        <taxon>CS clade</taxon>
        <taxon>Sphaeropleales</taxon>
        <taxon>Scenedesmaceae</taxon>
        <taxon>Tetradesmus</taxon>
    </lineage>
</organism>
<proteinExistence type="predicted"/>
<gene>
    <name evidence="2" type="ORF">OEZ85_011225</name>
</gene>
<feature type="region of interest" description="Disordered" evidence="1">
    <location>
        <begin position="311"/>
        <end position="368"/>
    </location>
</feature>
<evidence type="ECO:0000313" key="2">
    <source>
        <dbReference type="EMBL" id="WIA11074.1"/>
    </source>
</evidence>
<evidence type="ECO:0000313" key="3">
    <source>
        <dbReference type="Proteomes" id="UP001244341"/>
    </source>
</evidence>
<accession>A0ABY8TQA8</accession>
<dbReference type="EMBL" id="CP126209">
    <property type="protein sequence ID" value="WIA11074.1"/>
    <property type="molecule type" value="Genomic_DNA"/>
</dbReference>
<feature type="compositionally biased region" description="Low complexity" evidence="1">
    <location>
        <begin position="327"/>
        <end position="346"/>
    </location>
</feature>
<evidence type="ECO:0008006" key="4">
    <source>
        <dbReference type="Google" id="ProtNLM"/>
    </source>
</evidence>
<reference evidence="2 3" key="1">
    <citation type="submission" date="2023-05" db="EMBL/GenBank/DDBJ databases">
        <title>A 100% complete, gapless, phased diploid assembly of the Scenedesmus obliquus UTEX 3031 genome.</title>
        <authorList>
            <person name="Biondi T.C."/>
            <person name="Hanschen E.R."/>
            <person name="Kwon T."/>
            <person name="Eng W."/>
            <person name="Kruse C.P.S."/>
            <person name="Koehler S.I."/>
            <person name="Kunde Y."/>
            <person name="Gleasner C.D."/>
            <person name="You Mak K.T."/>
            <person name="Polle J."/>
            <person name="Hovde B.T."/>
            <person name="Starkenburg S.R."/>
        </authorList>
    </citation>
    <scope>NUCLEOTIDE SEQUENCE [LARGE SCALE GENOMIC DNA]</scope>
    <source>
        <strain evidence="2 3">DOE0152z</strain>
    </source>
</reference>
<feature type="region of interest" description="Disordered" evidence="1">
    <location>
        <begin position="226"/>
        <end position="251"/>
    </location>
</feature>